<evidence type="ECO:0000313" key="4">
    <source>
        <dbReference type="Proteomes" id="UP001632038"/>
    </source>
</evidence>
<keyword evidence="1" id="KW-0479">Metal-binding</keyword>
<organism evidence="3 4">
    <name type="scientific">Castilleja foliolosa</name>
    <dbReference type="NCBI Taxonomy" id="1961234"/>
    <lineage>
        <taxon>Eukaryota</taxon>
        <taxon>Viridiplantae</taxon>
        <taxon>Streptophyta</taxon>
        <taxon>Embryophyta</taxon>
        <taxon>Tracheophyta</taxon>
        <taxon>Spermatophyta</taxon>
        <taxon>Magnoliopsida</taxon>
        <taxon>eudicotyledons</taxon>
        <taxon>Gunneridae</taxon>
        <taxon>Pentapetalae</taxon>
        <taxon>asterids</taxon>
        <taxon>lamiids</taxon>
        <taxon>Lamiales</taxon>
        <taxon>Orobanchaceae</taxon>
        <taxon>Pedicularideae</taxon>
        <taxon>Castillejinae</taxon>
        <taxon>Castilleja</taxon>
    </lineage>
</organism>
<dbReference type="PANTHER" id="PTHR12320">
    <property type="entry name" value="PROTEIN PHOSPHATASE 2C"/>
    <property type="match status" value="1"/>
</dbReference>
<dbReference type="EC" id="3.1.3.16" evidence="1"/>
<dbReference type="PROSITE" id="PS51746">
    <property type="entry name" value="PPM_2"/>
    <property type="match status" value="1"/>
</dbReference>
<keyword evidence="1" id="KW-0904">Protein phosphatase</keyword>
<dbReference type="AlphaFoldDB" id="A0ABD3D864"/>
<dbReference type="PANTHER" id="PTHR12320:SF14">
    <property type="entry name" value="PROTEIN PHOSPHATASE"/>
    <property type="match status" value="1"/>
</dbReference>
<gene>
    <name evidence="3" type="ORF">CASFOL_019480</name>
</gene>
<keyword evidence="1" id="KW-0460">Magnesium</keyword>
<dbReference type="Pfam" id="PF07228">
    <property type="entry name" value="SpoIIE"/>
    <property type="match status" value="1"/>
</dbReference>
<keyword evidence="1" id="KW-0464">Manganese</keyword>
<dbReference type="EMBL" id="JAVIJP010000026">
    <property type="protein sequence ID" value="KAL3637181.1"/>
    <property type="molecule type" value="Genomic_DNA"/>
</dbReference>
<comment type="similarity">
    <text evidence="1">Belongs to the PP2C family.</text>
</comment>
<comment type="cofactor">
    <cofactor evidence="1">
        <name>Mg(2+)</name>
        <dbReference type="ChEBI" id="CHEBI:18420"/>
    </cofactor>
</comment>
<comment type="catalytic activity">
    <reaction evidence="1">
        <text>O-phospho-L-seryl-[protein] + H2O = L-seryl-[protein] + phosphate</text>
        <dbReference type="Rhea" id="RHEA:20629"/>
        <dbReference type="Rhea" id="RHEA-COMP:9863"/>
        <dbReference type="Rhea" id="RHEA-COMP:11604"/>
        <dbReference type="ChEBI" id="CHEBI:15377"/>
        <dbReference type="ChEBI" id="CHEBI:29999"/>
        <dbReference type="ChEBI" id="CHEBI:43474"/>
        <dbReference type="ChEBI" id="CHEBI:83421"/>
        <dbReference type="EC" id="3.1.3.16"/>
    </reaction>
</comment>
<feature type="domain" description="PPM-type phosphatase" evidence="2">
    <location>
        <begin position="48"/>
        <end position="284"/>
    </location>
</feature>
<dbReference type="InterPro" id="IPR039123">
    <property type="entry name" value="PPTC7"/>
</dbReference>
<evidence type="ECO:0000259" key="2">
    <source>
        <dbReference type="PROSITE" id="PS51746"/>
    </source>
</evidence>
<sequence length="285" mass="31502">MQFEYRYNQTAIHMLAASYSGHAFPAAIGWQFDYPIKNIIPLKMVASSICLPKDDPKNPRGDDAHFIASDHQFIGVADGVGGWRLSGIDGGEYARQIMSNSVVSLRGSHVKSPKRVLEEAYSKTTVQGSSTACIISFSGNKKILRAANVGDSGFLVVRNNEVVYRSPTQQRSFNCPYQLGTTKDDPSVALEIEFRVKKGDLVILGTDGLFDNMLESEILETLDRGFIMLGNDLAEMCSYLANMALYNSFDRFRVTPFSIASSRRAGKKHRGGKIDDITVIIARIE</sequence>
<dbReference type="SMART" id="SM00332">
    <property type="entry name" value="PP2Cc"/>
    <property type="match status" value="1"/>
</dbReference>
<keyword evidence="1" id="KW-0378">Hydrolase</keyword>
<dbReference type="SMART" id="SM00331">
    <property type="entry name" value="PP2C_SIG"/>
    <property type="match status" value="1"/>
</dbReference>
<comment type="cofactor">
    <cofactor evidence="1">
        <name>Mn(2+)</name>
        <dbReference type="ChEBI" id="CHEBI:29035"/>
    </cofactor>
</comment>
<keyword evidence="4" id="KW-1185">Reference proteome</keyword>
<protein>
    <recommendedName>
        <fullName evidence="1">Protein phosphatase</fullName>
        <ecNumber evidence="1">3.1.3.16</ecNumber>
    </recommendedName>
</protein>
<accession>A0ABD3D864</accession>
<dbReference type="Proteomes" id="UP001632038">
    <property type="component" value="Unassembled WGS sequence"/>
</dbReference>
<name>A0ABD3D864_9LAMI</name>
<evidence type="ECO:0000313" key="3">
    <source>
        <dbReference type="EMBL" id="KAL3637181.1"/>
    </source>
</evidence>
<dbReference type="InterPro" id="IPR036457">
    <property type="entry name" value="PPM-type-like_dom_sf"/>
</dbReference>
<dbReference type="SUPFAM" id="SSF81606">
    <property type="entry name" value="PP2C-like"/>
    <property type="match status" value="1"/>
</dbReference>
<dbReference type="Gene3D" id="3.60.40.10">
    <property type="entry name" value="PPM-type phosphatase domain"/>
    <property type="match status" value="1"/>
</dbReference>
<dbReference type="GO" id="GO:0004722">
    <property type="term" value="F:protein serine/threonine phosphatase activity"/>
    <property type="evidence" value="ECO:0007669"/>
    <property type="project" value="UniProtKB-EC"/>
</dbReference>
<reference evidence="4" key="1">
    <citation type="journal article" date="2024" name="IScience">
        <title>Strigolactones Initiate the Formation of Haustorium-like Structures in Castilleja.</title>
        <authorList>
            <person name="Buerger M."/>
            <person name="Peterson D."/>
            <person name="Chory J."/>
        </authorList>
    </citation>
    <scope>NUCLEOTIDE SEQUENCE [LARGE SCALE GENOMIC DNA]</scope>
</reference>
<dbReference type="GO" id="GO:0046872">
    <property type="term" value="F:metal ion binding"/>
    <property type="evidence" value="ECO:0007669"/>
    <property type="project" value="UniProtKB-UniRule"/>
</dbReference>
<proteinExistence type="inferred from homology"/>
<comment type="catalytic activity">
    <reaction evidence="1">
        <text>O-phospho-L-threonyl-[protein] + H2O = L-threonyl-[protein] + phosphate</text>
        <dbReference type="Rhea" id="RHEA:47004"/>
        <dbReference type="Rhea" id="RHEA-COMP:11060"/>
        <dbReference type="Rhea" id="RHEA-COMP:11605"/>
        <dbReference type="ChEBI" id="CHEBI:15377"/>
        <dbReference type="ChEBI" id="CHEBI:30013"/>
        <dbReference type="ChEBI" id="CHEBI:43474"/>
        <dbReference type="ChEBI" id="CHEBI:61977"/>
        <dbReference type="EC" id="3.1.3.16"/>
    </reaction>
</comment>
<comment type="caution">
    <text evidence="3">The sequence shown here is derived from an EMBL/GenBank/DDBJ whole genome shotgun (WGS) entry which is preliminary data.</text>
</comment>
<dbReference type="InterPro" id="IPR001932">
    <property type="entry name" value="PPM-type_phosphatase-like_dom"/>
</dbReference>
<evidence type="ECO:0000256" key="1">
    <source>
        <dbReference type="RuleBase" id="RU366020"/>
    </source>
</evidence>